<name>A0A7S1IPA9_9EUGL</name>
<dbReference type="PROSITE" id="PS51417">
    <property type="entry name" value="ARF"/>
    <property type="match status" value="1"/>
</dbReference>
<evidence type="ECO:0000256" key="1">
    <source>
        <dbReference type="ARBA" id="ARBA00006270"/>
    </source>
</evidence>
<keyword evidence="8" id="KW-0636">Prenylation</keyword>
<evidence type="ECO:0008006" key="10">
    <source>
        <dbReference type="Google" id="ProtNLM"/>
    </source>
</evidence>
<keyword evidence="2" id="KW-0813">Transport</keyword>
<accession>A0A7S1IPA9</accession>
<dbReference type="SMART" id="SM00175">
    <property type="entry name" value="RAB"/>
    <property type="match status" value="1"/>
</dbReference>
<dbReference type="GO" id="GO:0003924">
    <property type="term" value="F:GTPase activity"/>
    <property type="evidence" value="ECO:0007669"/>
    <property type="project" value="InterPro"/>
</dbReference>
<evidence type="ECO:0000256" key="5">
    <source>
        <dbReference type="ARBA" id="ARBA00022927"/>
    </source>
</evidence>
<dbReference type="InterPro" id="IPR027417">
    <property type="entry name" value="P-loop_NTPase"/>
</dbReference>
<dbReference type="SMART" id="SM00177">
    <property type="entry name" value="ARF"/>
    <property type="match status" value="1"/>
</dbReference>
<evidence type="ECO:0000256" key="6">
    <source>
        <dbReference type="ARBA" id="ARBA00023134"/>
    </source>
</evidence>
<proteinExistence type="inferred from homology"/>
<dbReference type="SUPFAM" id="SSF52540">
    <property type="entry name" value="P-loop containing nucleoside triphosphate hydrolases"/>
    <property type="match status" value="1"/>
</dbReference>
<evidence type="ECO:0000256" key="2">
    <source>
        <dbReference type="ARBA" id="ARBA00022448"/>
    </source>
</evidence>
<dbReference type="AlphaFoldDB" id="A0A7S1IPA9"/>
<dbReference type="CDD" id="cd01863">
    <property type="entry name" value="Rab18"/>
    <property type="match status" value="1"/>
</dbReference>
<dbReference type="FunFam" id="3.40.50.300:FF:001312">
    <property type="entry name" value="Ras-related protein Rab-18"/>
    <property type="match status" value="1"/>
</dbReference>
<keyword evidence="5" id="KW-0653">Protein transport</keyword>
<sequence>MRDGEYDHTFKLLLIGDSGVGKSSILLRFTDGTFDEDIGTTIGVDFKVKVMQYRGQKIKLTIWDTAGQERFRTLTSSYYRGAQGVVLVYDVTNQESFDNIQTWMNEIEMYTTFPDVVTLLVGNKVDKRQKDPSHGSVPRSTAEAFARKHNMLFIECSAKTKEGVQQTFEELANKILDTPSLLAQAASRGMHLGHNSGDAQAGACAC</sequence>
<comment type="similarity">
    <text evidence="1">Belongs to the small GTPase superfamily. Rab family.</text>
</comment>
<evidence type="ECO:0000256" key="8">
    <source>
        <dbReference type="ARBA" id="ARBA00023289"/>
    </source>
</evidence>
<evidence type="ECO:0000256" key="3">
    <source>
        <dbReference type="ARBA" id="ARBA00022481"/>
    </source>
</evidence>
<dbReference type="InterPro" id="IPR001806">
    <property type="entry name" value="Small_GTPase"/>
</dbReference>
<evidence type="ECO:0000256" key="4">
    <source>
        <dbReference type="ARBA" id="ARBA00022741"/>
    </source>
</evidence>
<keyword evidence="7" id="KW-0449">Lipoprotein</keyword>
<gene>
    <name evidence="9" type="ORF">EGYM00392_LOCUS29112</name>
</gene>
<protein>
    <recommendedName>
        <fullName evidence="10">Ras-related protein Rab-18</fullName>
    </recommendedName>
</protein>
<organism evidence="9">
    <name type="scientific">Eutreptiella gymnastica</name>
    <dbReference type="NCBI Taxonomy" id="73025"/>
    <lineage>
        <taxon>Eukaryota</taxon>
        <taxon>Discoba</taxon>
        <taxon>Euglenozoa</taxon>
        <taxon>Euglenida</taxon>
        <taxon>Spirocuta</taxon>
        <taxon>Euglenophyceae</taxon>
        <taxon>Eutreptiales</taxon>
        <taxon>Eutreptiaceae</taxon>
        <taxon>Eutreptiella</taxon>
    </lineage>
</organism>
<dbReference type="SMART" id="SM00174">
    <property type="entry name" value="RHO"/>
    <property type="match status" value="1"/>
</dbReference>
<dbReference type="PROSITE" id="PS51421">
    <property type="entry name" value="RAS"/>
    <property type="match status" value="1"/>
</dbReference>
<dbReference type="InterPro" id="IPR050227">
    <property type="entry name" value="Rab"/>
</dbReference>
<dbReference type="InterPro" id="IPR005225">
    <property type="entry name" value="Small_GTP-bd"/>
</dbReference>
<dbReference type="PROSITE" id="PS51420">
    <property type="entry name" value="RHO"/>
    <property type="match status" value="1"/>
</dbReference>
<dbReference type="EMBL" id="HBGA01077961">
    <property type="protein sequence ID" value="CAD9018002.1"/>
    <property type="molecule type" value="Transcribed_RNA"/>
</dbReference>
<evidence type="ECO:0000313" key="9">
    <source>
        <dbReference type="EMBL" id="CAD9018002.1"/>
    </source>
</evidence>
<evidence type="ECO:0000256" key="7">
    <source>
        <dbReference type="ARBA" id="ARBA00023288"/>
    </source>
</evidence>
<dbReference type="Pfam" id="PF00071">
    <property type="entry name" value="Ras"/>
    <property type="match status" value="1"/>
</dbReference>
<dbReference type="NCBIfam" id="TIGR00231">
    <property type="entry name" value="small_GTP"/>
    <property type="match status" value="1"/>
</dbReference>
<reference evidence="9" key="1">
    <citation type="submission" date="2021-01" db="EMBL/GenBank/DDBJ databases">
        <authorList>
            <person name="Corre E."/>
            <person name="Pelletier E."/>
            <person name="Niang G."/>
            <person name="Scheremetjew M."/>
            <person name="Finn R."/>
            <person name="Kale V."/>
            <person name="Holt S."/>
            <person name="Cochrane G."/>
            <person name="Meng A."/>
            <person name="Brown T."/>
            <person name="Cohen L."/>
        </authorList>
    </citation>
    <scope>NUCLEOTIDE SEQUENCE</scope>
    <source>
        <strain evidence="9">NIES-381</strain>
    </source>
</reference>
<dbReference type="PROSITE" id="PS51419">
    <property type="entry name" value="RAB"/>
    <property type="match status" value="1"/>
</dbReference>
<dbReference type="GO" id="GO:0015031">
    <property type="term" value="P:protein transport"/>
    <property type="evidence" value="ECO:0007669"/>
    <property type="project" value="UniProtKB-KW"/>
</dbReference>
<dbReference type="PANTHER" id="PTHR47977">
    <property type="entry name" value="RAS-RELATED PROTEIN RAB"/>
    <property type="match status" value="1"/>
</dbReference>
<keyword evidence="6" id="KW-0342">GTP-binding</keyword>
<dbReference type="SMART" id="SM00173">
    <property type="entry name" value="RAS"/>
    <property type="match status" value="1"/>
</dbReference>
<dbReference type="Gene3D" id="3.40.50.300">
    <property type="entry name" value="P-loop containing nucleotide triphosphate hydrolases"/>
    <property type="match status" value="1"/>
</dbReference>
<dbReference type="GO" id="GO:0005525">
    <property type="term" value="F:GTP binding"/>
    <property type="evidence" value="ECO:0007669"/>
    <property type="project" value="UniProtKB-KW"/>
</dbReference>
<keyword evidence="3" id="KW-0488">Methylation</keyword>
<dbReference type="PRINTS" id="PR00449">
    <property type="entry name" value="RASTRNSFRMNG"/>
</dbReference>
<keyword evidence="4" id="KW-0547">Nucleotide-binding</keyword>
<dbReference type="SMART" id="SM00176">
    <property type="entry name" value="RAN"/>
    <property type="match status" value="1"/>
</dbReference>